<keyword evidence="3" id="KW-1185">Reference proteome</keyword>
<organism evidence="2 3">
    <name type="scientific">Naumannella cuiyingiana</name>
    <dbReference type="NCBI Taxonomy" id="1347891"/>
    <lineage>
        <taxon>Bacteria</taxon>
        <taxon>Bacillati</taxon>
        <taxon>Actinomycetota</taxon>
        <taxon>Actinomycetes</taxon>
        <taxon>Propionibacteriales</taxon>
        <taxon>Propionibacteriaceae</taxon>
        <taxon>Naumannella</taxon>
    </lineage>
</organism>
<gene>
    <name evidence="2" type="ORF">GGQ54_000553</name>
</gene>
<feature type="transmembrane region" description="Helical" evidence="1">
    <location>
        <begin position="120"/>
        <end position="141"/>
    </location>
</feature>
<sequence>MSLLVPLLQLTGALLTVLGIAHVALPRVLGWTDATTFGQSPLGGLVIRMHVGFIGGFVALLGLCTLVGAPELAAGGRLAALFLGASALLWLGRAVCEVVLVPRALAAQPAPKRLWRTAHLLGLLGWPGLVIVYGVAAWQAATR</sequence>
<dbReference type="EMBL" id="JACBZS010000001">
    <property type="protein sequence ID" value="NYI69993.1"/>
    <property type="molecule type" value="Genomic_DNA"/>
</dbReference>
<accession>A0A7Z0IK02</accession>
<evidence type="ECO:0000313" key="3">
    <source>
        <dbReference type="Proteomes" id="UP000527616"/>
    </source>
</evidence>
<keyword evidence="1" id="KW-0472">Membrane</keyword>
<evidence type="ECO:0000313" key="2">
    <source>
        <dbReference type="EMBL" id="NYI69993.1"/>
    </source>
</evidence>
<protein>
    <submittedName>
        <fullName evidence="2">Putative membrane protein YeaQ/YmgE (Transglycosylase-associated protein family)</fullName>
    </submittedName>
</protein>
<proteinExistence type="predicted"/>
<keyword evidence="1" id="KW-1133">Transmembrane helix</keyword>
<comment type="caution">
    <text evidence="2">The sequence shown here is derived from an EMBL/GenBank/DDBJ whole genome shotgun (WGS) entry which is preliminary data.</text>
</comment>
<name>A0A7Z0IK02_9ACTN</name>
<dbReference type="RefSeq" id="WP_179443996.1">
    <property type="nucleotide sequence ID" value="NZ_JACBZS010000001.1"/>
</dbReference>
<dbReference type="AlphaFoldDB" id="A0A7Z0IK02"/>
<keyword evidence="1" id="KW-0812">Transmembrane</keyword>
<evidence type="ECO:0000256" key="1">
    <source>
        <dbReference type="SAM" id="Phobius"/>
    </source>
</evidence>
<dbReference type="Proteomes" id="UP000527616">
    <property type="component" value="Unassembled WGS sequence"/>
</dbReference>
<feature type="transmembrane region" description="Helical" evidence="1">
    <location>
        <begin position="78"/>
        <end position="100"/>
    </location>
</feature>
<feature type="transmembrane region" description="Helical" evidence="1">
    <location>
        <begin position="42"/>
        <end position="66"/>
    </location>
</feature>
<reference evidence="2 3" key="1">
    <citation type="submission" date="2020-07" db="EMBL/GenBank/DDBJ databases">
        <title>Sequencing the genomes of 1000 actinobacteria strains.</title>
        <authorList>
            <person name="Klenk H.-P."/>
        </authorList>
    </citation>
    <scope>NUCLEOTIDE SEQUENCE [LARGE SCALE GENOMIC DNA]</scope>
    <source>
        <strain evidence="2 3">DSM 103164</strain>
    </source>
</reference>